<feature type="transmembrane region" description="Helical" evidence="6">
    <location>
        <begin position="297"/>
        <end position="316"/>
    </location>
</feature>
<feature type="transmembrane region" description="Helical" evidence="6">
    <location>
        <begin position="337"/>
        <end position="357"/>
    </location>
</feature>
<comment type="subcellular location">
    <subcellularLocation>
        <location evidence="1">Membrane</location>
        <topology evidence="1">Multi-pass membrane protein</topology>
    </subcellularLocation>
</comment>
<feature type="transmembrane region" description="Helical" evidence="6">
    <location>
        <begin position="369"/>
        <end position="386"/>
    </location>
</feature>
<feature type="compositionally biased region" description="Basic and acidic residues" evidence="5">
    <location>
        <begin position="60"/>
        <end position="81"/>
    </location>
</feature>
<gene>
    <name evidence="7" type="ORF">B9Z65_4655</name>
</gene>
<dbReference type="SUPFAM" id="SSF103481">
    <property type="entry name" value="Multidrug resistance efflux transporter EmrE"/>
    <property type="match status" value="1"/>
</dbReference>
<feature type="compositionally biased region" description="Polar residues" evidence="5">
    <location>
        <begin position="540"/>
        <end position="554"/>
    </location>
</feature>
<feature type="transmembrane region" description="Helical" evidence="6">
    <location>
        <begin position="205"/>
        <end position="223"/>
    </location>
</feature>
<feature type="compositionally biased region" description="Acidic residues" evidence="5">
    <location>
        <begin position="645"/>
        <end position="659"/>
    </location>
</feature>
<evidence type="ECO:0000313" key="7">
    <source>
        <dbReference type="EMBL" id="PSK55777.1"/>
    </source>
</evidence>
<feature type="region of interest" description="Disordered" evidence="5">
    <location>
        <begin position="458"/>
        <end position="554"/>
    </location>
</feature>
<dbReference type="PANTHER" id="PTHR12570">
    <property type="match status" value="1"/>
</dbReference>
<keyword evidence="3 6" id="KW-1133">Transmembrane helix</keyword>
<keyword evidence="2 6" id="KW-0812">Transmembrane</keyword>
<proteinExistence type="predicted"/>
<dbReference type="GO" id="GO:0016020">
    <property type="term" value="C:membrane"/>
    <property type="evidence" value="ECO:0007669"/>
    <property type="project" value="UniProtKB-SubCell"/>
</dbReference>
<evidence type="ECO:0000256" key="6">
    <source>
        <dbReference type="SAM" id="Phobius"/>
    </source>
</evidence>
<feature type="transmembrane region" description="Helical" evidence="6">
    <location>
        <begin position="243"/>
        <end position="261"/>
    </location>
</feature>
<evidence type="ECO:0000313" key="8">
    <source>
        <dbReference type="Proteomes" id="UP000243723"/>
    </source>
</evidence>
<comment type="caution">
    <text evidence="7">The sequence shown here is derived from an EMBL/GenBank/DDBJ whole genome shotgun (WGS) entry which is preliminary data.</text>
</comment>
<reference evidence="7 8" key="1">
    <citation type="submission" date="2017-05" db="EMBL/GenBank/DDBJ databases">
        <title>Draft genome sequence of Elsinoe australis.</title>
        <authorList>
            <person name="Cheng Q."/>
        </authorList>
    </citation>
    <scope>NUCLEOTIDE SEQUENCE [LARGE SCALE GENOMIC DNA]</scope>
    <source>
        <strain evidence="7 8">NL1</strain>
    </source>
</reference>
<evidence type="ECO:0008006" key="9">
    <source>
        <dbReference type="Google" id="ProtNLM"/>
    </source>
</evidence>
<name>A0A2P8A5P9_9PEZI</name>
<dbReference type="InterPro" id="IPR008521">
    <property type="entry name" value="Mg_trans_NIPA"/>
</dbReference>
<evidence type="ECO:0000256" key="3">
    <source>
        <dbReference type="ARBA" id="ARBA00022989"/>
    </source>
</evidence>
<keyword evidence="4 6" id="KW-0472">Membrane</keyword>
<dbReference type="OrthoDB" id="165382at2759"/>
<dbReference type="Proteomes" id="UP000243723">
    <property type="component" value="Unassembled WGS sequence"/>
</dbReference>
<organism evidence="7 8">
    <name type="scientific">Elsinoe australis</name>
    <dbReference type="NCBI Taxonomy" id="40998"/>
    <lineage>
        <taxon>Eukaryota</taxon>
        <taxon>Fungi</taxon>
        <taxon>Dikarya</taxon>
        <taxon>Ascomycota</taxon>
        <taxon>Pezizomycotina</taxon>
        <taxon>Dothideomycetes</taxon>
        <taxon>Dothideomycetidae</taxon>
        <taxon>Myriangiales</taxon>
        <taxon>Elsinoaceae</taxon>
        <taxon>Elsinoe</taxon>
    </lineage>
</organism>
<evidence type="ECO:0000256" key="4">
    <source>
        <dbReference type="ARBA" id="ARBA00023136"/>
    </source>
</evidence>
<protein>
    <recommendedName>
        <fullName evidence="9">DUF803-domain-containing protein</fullName>
    </recommendedName>
</protein>
<dbReference type="GO" id="GO:0015095">
    <property type="term" value="F:magnesium ion transmembrane transporter activity"/>
    <property type="evidence" value="ECO:0007669"/>
    <property type="project" value="InterPro"/>
</dbReference>
<dbReference type="PANTHER" id="PTHR12570:SF65">
    <property type="entry name" value="MAGNESIUM TRANSPORTER NIPA9-RELATED"/>
    <property type="match status" value="1"/>
</dbReference>
<evidence type="ECO:0000256" key="5">
    <source>
        <dbReference type="SAM" id="MobiDB-lite"/>
    </source>
</evidence>
<dbReference type="Pfam" id="PF05653">
    <property type="entry name" value="Mg_trans_NIPA"/>
    <property type="match status" value="1"/>
</dbReference>
<sequence>MAPPFLLPTRANFVQQTWHIRADPPTGGWSSIIGIVVAIVGNILISFALNTQRYAHIKLSREREEQEQRQRGDKAKDDRGRGYGTSQELVGTTRERRTTNSGEESRRGSMRRGESEPLLGSDRRDSAYTASTVREEKGGAKEKTYLSSGWWWLGISLMTIGECGNFLAYGFAPASVVSPLGVVALISNCLIAPWMLHESFRKRDALGVLIAVGGCVVVVLSASGSNPKLDADQIWKLISTWEFETYFGITLLLIVVLMAASNKYGEKSILIDLGLVGLFGGYTALSTKGVASLLSNTIWRIVTFPVTYLLVAILVFTAVMQIKYINRALQRFDSTQVIPTQFVMFTLSVIIGSAILYRDFERRSAGDAATFFAGCALTFLGVWCITSGRSKDNGHDEEEGSSDEEEGIHLVDDEAIDSFDVRDVRPETPMRAHSSKSAAPALRLETNTDAADQIRGLLENPWGGSRAPAANAAIHHSPSRMRDGPSSPERARKPPMHATTSEPVLPYSAISERSTNMLRSPDMSSPLLRSTTADRPRTPENPQMTEPGSATTPRFGSIGRHSIADMLPHPGPLTNPLSNSLSAIVADTLRRGVDHMPGASIRRRSLRTKHSRRLDEALTFTQLAQADAAEDMSRSPSKAPPGPDSEIDMSTDADQSENEGTERRPSRSMKFGSLLRKKASRNEEEGAA</sequence>
<evidence type="ECO:0000256" key="1">
    <source>
        <dbReference type="ARBA" id="ARBA00004141"/>
    </source>
</evidence>
<evidence type="ECO:0000256" key="2">
    <source>
        <dbReference type="ARBA" id="ARBA00022692"/>
    </source>
</evidence>
<keyword evidence="8" id="KW-1185">Reference proteome</keyword>
<dbReference type="InterPro" id="IPR037185">
    <property type="entry name" value="EmrE-like"/>
</dbReference>
<feature type="region of interest" description="Disordered" evidence="5">
    <location>
        <begin position="625"/>
        <end position="688"/>
    </location>
</feature>
<dbReference type="AlphaFoldDB" id="A0A2P8A5P9"/>
<feature type="transmembrane region" description="Helical" evidence="6">
    <location>
        <begin position="268"/>
        <end position="285"/>
    </location>
</feature>
<feature type="transmembrane region" description="Helical" evidence="6">
    <location>
        <begin position="28"/>
        <end position="49"/>
    </location>
</feature>
<dbReference type="EMBL" id="NHZQ01000066">
    <property type="protein sequence ID" value="PSK55777.1"/>
    <property type="molecule type" value="Genomic_DNA"/>
</dbReference>
<feature type="compositionally biased region" description="Basic and acidic residues" evidence="5">
    <location>
        <begin position="93"/>
        <end position="126"/>
    </location>
</feature>
<accession>A0A2P8A5P9</accession>
<feature type="region of interest" description="Disordered" evidence="5">
    <location>
        <begin position="60"/>
        <end position="134"/>
    </location>
</feature>
<feature type="transmembrane region" description="Helical" evidence="6">
    <location>
        <begin position="150"/>
        <end position="171"/>
    </location>
</feature>